<evidence type="ECO:0000313" key="1">
    <source>
        <dbReference type="EMBL" id="TGL54357.1"/>
    </source>
</evidence>
<protein>
    <submittedName>
        <fullName evidence="1">Uncharacterized protein</fullName>
    </submittedName>
</protein>
<dbReference type="Proteomes" id="UP000297609">
    <property type="component" value="Unassembled WGS sequence"/>
</dbReference>
<proteinExistence type="predicted"/>
<sequence>MKYKQIIYLMLFLTFSHCTEDKPNSKEICLLTSISINSLNERDKMDLEAGRITESQYQTFVANRNSTIPLICSFMFLEN</sequence>
<organism evidence="1 2">
    <name type="scientific">Leptospira kemamanensis</name>
    <dbReference type="NCBI Taxonomy" id="2484942"/>
    <lineage>
        <taxon>Bacteria</taxon>
        <taxon>Pseudomonadati</taxon>
        <taxon>Spirochaetota</taxon>
        <taxon>Spirochaetia</taxon>
        <taxon>Leptospirales</taxon>
        <taxon>Leptospiraceae</taxon>
        <taxon>Leptospira</taxon>
    </lineage>
</organism>
<name>A0A4R9JTX9_9LEPT</name>
<comment type="caution">
    <text evidence="1">The sequence shown here is derived from an EMBL/GenBank/DDBJ whole genome shotgun (WGS) entry which is preliminary data.</text>
</comment>
<reference evidence="1" key="1">
    <citation type="journal article" date="2019" name="PLoS Negl. Trop. Dis.">
        <title>Revisiting the worldwide diversity of Leptospira species in the environment.</title>
        <authorList>
            <person name="Vincent A.T."/>
            <person name="Schiettekatte O."/>
            <person name="Bourhy P."/>
            <person name="Veyrier F.J."/>
            <person name="Picardeau M."/>
        </authorList>
    </citation>
    <scope>NUCLEOTIDE SEQUENCE [LARGE SCALE GENOMIC DNA]</scope>
    <source>
        <strain evidence="1">201702454</strain>
    </source>
</reference>
<evidence type="ECO:0000313" key="2">
    <source>
        <dbReference type="Proteomes" id="UP000297609"/>
    </source>
</evidence>
<accession>A0A4R9JTX9</accession>
<keyword evidence="2" id="KW-1185">Reference proteome</keyword>
<gene>
    <name evidence="1" type="ORF">EHQ59_06875</name>
</gene>
<dbReference type="OrthoDB" id="344895at2"/>
<dbReference type="AlphaFoldDB" id="A0A4R9JTX9"/>
<dbReference type="RefSeq" id="WP_135618636.1">
    <property type="nucleotide sequence ID" value="NZ_RQGG01000018.1"/>
</dbReference>
<dbReference type="EMBL" id="RQGG01000018">
    <property type="protein sequence ID" value="TGL54357.1"/>
    <property type="molecule type" value="Genomic_DNA"/>
</dbReference>